<accession>A0A5D2QJT5</accession>
<proteinExistence type="predicted"/>
<reference evidence="1 2" key="1">
    <citation type="submission" date="2019-07" db="EMBL/GenBank/DDBJ databases">
        <title>WGS assembly of Gossypium tomentosum.</title>
        <authorList>
            <person name="Chen Z.J."/>
            <person name="Sreedasyam A."/>
            <person name="Ando A."/>
            <person name="Song Q."/>
            <person name="De L."/>
            <person name="Hulse-Kemp A."/>
            <person name="Ding M."/>
            <person name="Ye W."/>
            <person name="Kirkbride R."/>
            <person name="Jenkins J."/>
            <person name="Plott C."/>
            <person name="Lovell J."/>
            <person name="Lin Y.-M."/>
            <person name="Vaughn R."/>
            <person name="Liu B."/>
            <person name="Li W."/>
            <person name="Simpson S."/>
            <person name="Scheffler B."/>
            <person name="Saski C."/>
            <person name="Grover C."/>
            <person name="Hu G."/>
            <person name="Conover J."/>
            <person name="Carlson J."/>
            <person name="Shu S."/>
            <person name="Boston L."/>
            <person name="Williams M."/>
            <person name="Peterson D."/>
            <person name="Mcgee K."/>
            <person name="Jones D."/>
            <person name="Wendel J."/>
            <person name="Stelly D."/>
            <person name="Grimwood J."/>
            <person name="Schmutz J."/>
        </authorList>
    </citation>
    <scope>NUCLEOTIDE SEQUENCE [LARGE SCALE GENOMIC DNA]</scope>
    <source>
        <strain evidence="1">7179.01</strain>
    </source>
</reference>
<name>A0A5D2QJT5_GOSTO</name>
<protein>
    <submittedName>
        <fullName evidence="1">Uncharacterized protein</fullName>
    </submittedName>
</protein>
<dbReference type="EMBL" id="CM017614">
    <property type="protein sequence ID" value="TYI28433.1"/>
    <property type="molecule type" value="Genomic_DNA"/>
</dbReference>
<evidence type="ECO:0000313" key="1">
    <source>
        <dbReference type="EMBL" id="TYI28433.1"/>
    </source>
</evidence>
<evidence type="ECO:0000313" key="2">
    <source>
        <dbReference type="Proteomes" id="UP000322667"/>
    </source>
</evidence>
<organism evidence="1 2">
    <name type="scientific">Gossypium tomentosum</name>
    <name type="common">Hawaiian cotton</name>
    <name type="synonym">Gossypium sandvicense</name>
    <dbReference type="NCBI Taxonomy" id="34277"/>
    <lineage>
        <taxon>Eukaryota</taxon>
        <taxon>Viridiplantae</taxon>
        <taxon>Streptophyta</taxon>
        <taxon>Embryophyta</taxon>
        <taxon>Tracheophyta</taxon>
        <taxon>Spermatophyta</taxon>
        <taxon>Magnoliopsida</taxon>
        <taxon>eudicotyledons</taxon>
        <taxon>Gunneridae</taxon>
        <taxon>Pentapetalae</taxon>
        <taxon>rosids</taxon>
        <taxon>malvids</taxon>
        <taxon>Malvales</taxon>
        <taxon>Malvaceae</taxon>
        <taxon>Malvoideae</taxon>
        <taxon>Gossypium</taxon>
    </lineage>
</organism>
<dbReference type="Proteomes" id="UP000322667">
    <property type="component" value="Chromosome A05"/>
</dbReference>
<dbReference type="AlphaFoldDB" id="A0A5D2QJT5"/>
<gene>
    <name evidence="1" type="ORF">ES332_A05G244200v1</name>
</gene>
<keyword evidence="2" id="KW-1185">Reference proteome</keyword>
<sequence length="119" mass="13533">MEIRSVSASSSNFNGELMVEWPDWMEEGCCAETLVIGYSVSGLKKWPIAIQWLLILKQNETVAFKGRKIRALTHSPPGSAPLRFNGEICAANPSFLRRISVDPYWHPQKFVCYFILVRT</sequence>